<dbReference type="SMART" id="SM00248">
    <property type="entry name" value="ANK"/>
    <property type="match status" value="3"/>
</dbReference>
<feature type="compositionally biased region" description="Low complexity" evidence="4">
    <location>
        <begin position="46"/>
        <end position="65"/>
    </location>
</feature>
<reference evidence="5" key="1">
    <citation type="submission" date="2021-01" db="EMBL/GenBank/DDBJ databases">
        <authorList>
            <person name="Corre E."/>
            <person name="Pelletier E."/>
            <person name="Niang G."/>
            <person name="Scheremetjew M."/>
            <person name="Finn R."/>
            <person name="Kale V."/>
            <person name="Holt S."/>
            <person name="Cochrane G."/>
            <person name="Meng A."/>
            <person name="Brown T."/>
            <person name="Cohen L."/>
        </authorList>
    </citation>
    <scope>NUCLEOTIDE SEQUENCE</scope>
    <source>
        <strain evidence="5">MM31A-1</strain>
    </source>
</reference>
<name>A0A7S3QDH0_9STRA</name>
<dbReference type="PROSITE" id="PS50088">
    <property type="entry name" value="ANK_REPEAT"/>
    <property type="match status" value="1"/>
</dbReference>
<keyword evidence="2 3" id="KW-0040">ANK repeat</keyword>
<dbReference type="PROSITE" id="PS50297">
    <property type="entry name" value="ANK_REP_REGION"/>
    <property type="match status" value="1"/>
</dbReference>
<feature type="region of interest" description="Disordered" evidence="4">
    <location>
        <begin position="326"/>
        <end position="355"/>
    </location>
</feature>
<feature type="compositionally biased region" description="Gly residues" evidence="4">
    <location>
        <begin position="331"/>
        <end position="342"/>
    </location>
</feature>
<dbReference type="Gene3D" id="1.25.40.20">
    <property type="entry name" value="Ankyrin repeat-containing domain"/>
    <property type="match status" value="1"/>
</dbReference>
<dbReference type="SUPFAM" id="SSF48403">
    <property type="entry name" value="Ankyrin repeat"/>
    <property type="match status" value="1"/>
</dbReference>
<dbReference type="InterPro" id="IPR036770">
    <property type="entry name" value="Ankyrin_rpt-contain_sf"/>
</dbReference>
<dbReference type="InterPro" id="IPR002110">
    <property type="entry name" value="Ankyrin_rpt"/>
</dbReference>
<feature type="repeat" description="ANK" evidence="3">
    <location>
        <begin position="109"/>
        <end position="134"/>
    </location>
</feature>
<sequence>MVGTTEMNPLHITCSCQRASVEVVKVLLKDVPLNLNGLYEYEDNESASINSSNGNGNGSESNKNNDPISNNDAKDLNNASQSTSSASSNNNNSKPLTSTMVTTSMKDVDGDTPLHAACRCGAPIEVLKVLLQANPAVVHDRDYEGLTPLLRLWVRYFVTLGDDVINLVINEVSDREDVATKGNGILAEAWKKTELLLRAAYYGSVEPTTRSSSTLTIAVAETDRPRNGGVKIPSSDDQDNQDNNYNPTTTSLEQDLQFLAIHAAASVDCPRAVVKIATVLYPHQLEEFDSSFRTPLMIAASTPIYKEHDLSGEGYSLEELIHGEDEDGEYYDGGGCEGGGGESSSDDSDSHPTEQKQPTVLQILLDAGANARNGHDNFHQGRIPLHQTILSGKRWHEGVKVMRNAFPDGLIKADKETGLFAFMLAASLTLGKSKLKEDILSVENRKDLNTIFELLRSRPEALCVRK</sequence>
<evidence type="ECO:0000256" key="1">
    <source>
        <dbReference type="ARBA" id="ARBA00022737"/>
    </source>
</evidence>
<keyword evidence="1" id="KW-0677">Repeat</keyword>
<evidence type="ECO:0000256" key="3">
    <source>
        <dbReference type="PROSITE-ProRule" id="PRU00023"/>
    </source>
</evidence>
<accession>A0A7S3QDH0</accession>
<feature type="region of interest" description="Disordered" evidence="4">
    <location>
        <begin position="225"/>
        <end position="249"/>
    </location>
</feature>
<protein>
    <submittedName>
        <fullName evidence="5">Uncharacterized protein</fullName>
    </submittedName>
</protein>
<dbReference type="AlphaFoldDB" id="A0A7S3QDH0"/>
<evidence type="ECO:0000256" key="2">
    <source>
        <dbReference type="ARBA" id="ARBA00023043"/>
    </source>
</evidence>
<evidence type="ECO:0000256" key="4">
    <source>
        <dbReference type="SAM" id="MobiDB-lite"/>
    </source>
</evidence>
<feature type="compositionally biased region" description="Low complexity" evidence="4">
    <location>
        <begin position="77"/>
        <end position="93"/>
    </location>
</feature>
<dbReference type="EMBL" id="HBIO01024549">
    <property type="protein sequence ID" value="CAE0473995.1"/>
    <property type="molecule type" value="Transcribed_RNA"/>
</dbReference>
<gene>
    <name evidence="5" type="ORF">CDEB00056_LOCUS18848</name>
</gene>
<dbReference type="PANTHER" id="PTHR24173:SF74">
    <property type="entry name" value="ANKYRIN REPEAT DOMAIN-CONTAINING PROTEIN 16"/>
    <property type="match status" value="1"/>
</dbReference>
<dbReference type="PANTHER" id="PTHR24173">
    <property type="entry name" value="ANKYRIN REPEAT CONTAINING"/>
    <property type="match status" value="1"/>
</dbReference>
<dbReference type="Pfam" id="PF00023">
    <property type="entry name" value="Ank"/>
    <property type="match status" value="1"/>
</dbReference>
<feature type="region of interest" description="Disordered" evidence="4">
    <location>
        <begin position="46"/>
        <end position="98"/>
    </location>
</feature>
<proteinExistence type="predicted"/>
<evidence type="ECO:0000313" key="5">
    <source>
        <dbReference type="EMBL" id="CAE0473995.1"/>
    </source>
</evidence>
<organism evidence="5">
    <name type="scientific">Chaetoceros debilis</name>
    <dbReference type="NCBI Taxonomy" id="122233"/>
    <lineage>
        <taxon>Eukaryota</taxon>
        <taxon>Sar</taxon>
        <taxon>Stramenopiles</taxon>
        <taxon>Ochrophyta</taxon>
        <taxon>Bacillariophyta</taxon>
        <taxon>Coscinodiscophyceae</taxon>
        <taxon>Chaetocerotophycidae</taxon>
        <taxon>Chaetocerotales</taxon>
        <taxon>Chaetocerotaceae</taxon>
        <taxon>Chaetoceros</taxon>
    </lineage>
</organism>